<dbReference type="Proteomes" id="UP001241537">
    <property type="component" value="Unassembled WGS sequence"/>
</dbReference>
<dbReference type="PANTHER" id="PTHR47739:SF1">
    <property type="entry name" value="TRNA1(VAL) (ADENINE(37)-N6)-METHYLTRANSFERASE"/>
    <property type="match status" value="1"/>
</dbReference>
<dbReference type="GO" id="GO:0032259">
    <property type="term" value="P:methylation"/>
    <property type="evidence" value="ECO:0007669"/>
    <property type="project" value="UniProtKB-KW"/>
</dbReference>
<feature type="domain" description="Methyltransferase small" evidence="1">
    <location>
        <begin position="35"/>
        <end position="174"/>
    </location>
</feature>
<evidence type="ECO:0000259" key="1">
    <source>
        <dbReference type="Pfam" id="PF05175"/>
    </source>
</evidence>
<evidence type="ECO:0000313" key="3">
    <source>
        <dbReference type="Proteomes" id="UP001241537"/>
    </source>
</evidence>
<dbReference type="InterPro" id="IPR050210">
    <property type="entry name" value="tRNA_Adenine-N(6)_MTase"/>
</dbReference>
<dbReference type="InterPro" id="IPR029063">
    <property type="entry name" value="SAM-dependent_MTases_sf"/>
</dbReference>
<keyword evidence="2" id="KW-0808">Transferase</keyword>
<accession>A0AAE4AL36</accession>
<dbReference type="AlphaFoldDB" id="A0AAE4AL36"/>
<dbReference type="EMBL" id="JAUSTO010000002">
    <property type="protein sequence ID" value="MDQ0151871.1"/>
    <property type="molecule type" value="Genomic_DNA"/>
</dbReference>
<dbReference type="EC" id="2.1.1.223" evidence="2"/>
<dbReference type="GO" id="GO:0008168">
    <property type="term" value="F:methyltransferase activity"/>
    <property type="evidence" value="ECO:0007669"/>
    <property type="project" value="UniProtKB-KW"/>
</dbReference>
<dbReference type="Gene3D" id="3.40.50.150">
    <property type="entry name" value="Vaccinia Virus protein VP39"/>
    <property type="match status" value="1"/>
</dbReference>
<dbReference type="InterPro" id="IPR007848">
    <property type="entry name" value="Small_mtfrase_dom"/>
</dbReference>
<dbReference type="SUPFAM" id="SSF53335">
    <property type="entry name" value="S-adenosyl-L-methionine-dependent methyltransferases"/>
    <property type="match status" value="1"/>
</dbReference>
<protein>
    <submittedName>
        <fullName evidence="2">tRNA1Val (Adenine37-N6)-methyltransferase</fullName>
        <ecNumber evidence="2">2.1.1.223</ecNumber>
    </submittedName>
</protein>
<evidence type="ECO:0000313" key="2">
    <source>
        <dbReference type="EMBL" id="MDQ0151871.1"/>
    </source>
</evidence>
<organism evidence="2 3">
    <name type="scientific">Moryella indoligenes</name>
    <dbReference type="NCBI Taxonomy" id="371674"/>
    <lineage>
        <taxon>Bacteria</taxon>
        <taxon>Bacillati</taxon>
        <taxon>Bacillota</taxon>
        <taxon>Clostridia</taxon>
        <taxon>Lachnospirales</taxon>
        <taxon>Lachnospiraceae</taxon>
        <taxon>Moryella</taxon>
    </lineage>
</organism>
<dbReference type="PANTHER" id="PTHR47739">
    <property type="entry name" value="TRNA1(VAL) (ADENINE(37)-N6)-METHYLTRANSFERASE"/>
    <property type="match status" value="1"/>
</dbReference>
<keyword evidence="2" id="KW-0489">Methyltransferase</keyword>
<gene>
    <name evidence="2" type="ORF">J2S20_000551</name>
</gene>
<name>A0AAE4AL36_9FIRM</name>
<reference evidence="2" key="1">
    <citation type="submission" date="2023-07" db="EMBL/GenBank/DDBJ databases">
        <title>Genomic Encyclopedia of Type Strains, Phase IV (KMG-IV): sequencing the most valuable type-strain genomes for metagenomic binning, comparative biology and taxonomic classification.</title>
        <authorList>
            <person name="Goeker M."/>
        </authorList>
    </citation>
    <scope>NUCLEOTIDE SEQUENCE</scope>
    <source>
        <strain evidence="2">DSM 19659</strain>
    </source>
</reference>
<dbReference type="RefSeq" id="WP_307253014.1">
    <property type="nucleotide sequence ID" value="NZ_JAUSTO010000002.1"/>
</dbReference>
<comment type="caution">
    <text evidence="2">The sequence shown here is derived from an EMBL/GenBank/DDBJ whole genome shotgun (WGS) entry which is preliminary data.</text>
</comment>
<proteinExistence type="predicted"/>
<sequence>MTRLLPGERIDDLQRSSLHIIQNPEKFCFGMDAVLLSGFVRVKHKERVTDLCSGSGIIPLLLSAKTRAGSITAVEIQQDMADMAERSVELNGLEERIRVICADLRDGRSAGRSGTQDVVTCNPPYMAAGEGIPNPESAVAIARHELCCTLEDVVRESARLLRNGGRVSFVYRPHRLAELMTLLRSYGLAPKRMKLVYPYVDREANMVLLEASKGGGSFLKVEAPIIVFREPGVYTDEIREIYGY</sequence>
<keyword evidence="3" id="KW-1185">Reference proteome</keyword>
<dbReference type="Pfam" id="PF05175">
    <property type="entry name" value="MTS"/>
    <property type="match status" value="1"/>
</dbReference>
<dbReference type="CDD" id="cd02440">
    <property type="entry name" value="AdoMet_MTases"/>
    <property type="match status" value="1"/>
</dbReference>